<gene>
    <name evidence="2" type="ORF">NAF29_15680</name>
</gene>
<comment type="caution">
    <text evidence="2">The sequence shown here is derived from an EMBL/GenBank/DDBJ whole genome shotgun (WGS) entry which is preliminary data.</text>
</comment>
<feature type="compositionally biased region" description="Polar residues" evidence="1">
    <location>
        <begin position="72"/>
        <end position="81"/>
    </location>
</feature>
<proteinExistence type="predicted"/>
<evidence type="ECO:0000313" key="3">
    <source>
        <dbReference type="Proteomes" id="UP001165393"/>
    </source>
</evidence>
<evidence type="ECO:0000256" key="1">
    <source>
        <dbReference type="SAM" id="MobiDB-lite"/>
    </source>
</evidence>
<protein>
    <submittedName>
        <fullName evidence="2">Uncharacterized protein</fullName>
    </submittedName>
</protein>
<dbReference type="Proteomes" id="UP001165393">
    <property type="component" value="Unassembled WGS sequence"/>
</dbReference>
<feature type="region of interest" description="Disordered" evidence="1">
    <location>
        <begin position="54"/>
        <end position="86"/>
    </location>
</feature>
<dbReference type="RefSeq" id="WP_251262566.1">
    <property type="nucleotide sequence ID" value="NZ_JAMQGP010000008.1"/>
</dbReference>
<organism evidence="2 3">
    <name type="scientific">Echinimonas agarilytica</name>
    <dbReference type="NCBI Taxonomy" id="1215918"/>
    <lineage>
        <taxon>Bacteria</taxon>
        <taxon>Pseudomonadati</taxon>
        <taxon>Pseudomonadota</taxon>
        <taxon>Gammaproteobacteria</taxon>
        <taxon>Alteromonadales</taxon>
        <taxon>Echinimonadaceae</taxon>
        <taxon>Echinimonas</taxon>
    </lineage>
</organism>
<evidence type="ECO:0000313" key="2">
    <source>
        <dbReference type="EMBL" id="MCM2681095.1"/>
    </source>
</evidence>
<keyword evidence="3" id="KW-1185">Reference proteome</keyword>
<name>A0AA41W8N6_9GAMM</name>
<sequence length="204" mass="22994">MQLITHKKPIQAQLITHQRVVQSPPEPVIVEPLRSELDEAGSNEPTAVAIEREFSSENMQEPEARKRLMEQPLQTNPQENKPTPLPAWRRWRTEGIHTSNASANVLLQSDPSDKKPSPANLQSRLQPWLQHFPVESAYDTGGGAQVIEVNGRCYFVQDKSVLDAQQSGHIWSPATGCGKRPDSLAWQAFQQRLKKRHQAALEDQ</sequence>
<accession>A0AA41W8N6</accession>
<reference evidence="2 3" key="1">
    <citation type="journal article" date="2013" name="Antonie Van Leeuwenhoek">
        <title>Echinimonas agarilytica gen. nov., sp. nov., a new gammaproteobacterium isolated from the sea urchin Strongylocentrotus intermedius.</title>
        <authorList>
            <person name="Nedashkovskaya O.I."/>
            <person name="Stenkova A.M."/>
            <person name="Zhukova N.V."/>
            <person name="Van Trappen S."/>
            <person name="Lee J.S."/>
            <person name="Kim S.B."/>
        </authorList>
    </citation>
    <scope>NUCLEOTIDE SEQUENCE [LARGE SCALE GENOMIC DNA]</scope>
    <source>
        <strain evidence="2 3">KMM 6351</strain>
    </source>
</reference>
<dbReference type="EMBL" id="JAMQGP010000008">
    <property type="protein sequence ID" value="MCM2681095.1"/>
    <property type="molecule type" value="Genomic_DNA"/>
</dbReference>
<dbReference type="AlphaFoldDB" id="A0AA41W8N6"/>